<feature type="transmembrane region" description="Helical" evidence="7">
    <location>
        <begin position="2011"/>
        <end position="2032"/>
    </location>
</feature>
<name>A0A152A870_TIELA</name>
<keyword evidence="2 7" id="KW-0812">Transmembrane</keyword>
<proteinExistence type="predicted"/>
<comment type="subcellular location">
    <subcellularLocation>
        <location evidence="1">Membrane</location>
        <topology evidence="1">Multi-pass membrane protein</topology>
    </subcellularLocation>
</comment>
<gene>
    <name evidence="9" type="ORF">DLAC_01156</name>
</gene>
<dbReference type="Gene3D" id="1.10.287.70">
    <property type="match status" value="1"/>
</dbReference>
<feature type="region of interest" description="Disordered" evidence="6">
    <location>
        <begin position="1153"/>
        <end position="1177"/>
    </location>
</feature>
<dbReference type="SUPFAM" id="SSF82109">
    <property type="entry name" value="MIR domain"/>
    <property type="match status" value="2"/>
</dbReference>
<evidence type="ECO:0000256" key="5">
    <source>
        <dbReference type="ARBA" id="ARBA00023136"/>
    </source>
</evidence>
<dbReference type="STRING" id="361077.A0A152A870"/>
<dbReference type="InterPro" id="IPR016093">
    <property type="entry name" value="MIR_motif"/>
</dbReference>
<dbReference type="GO" id="GO:0030659">
    <property type="term" value="C:cytoplasmic vesicle membrane"/>
    <property type="evidence" value="ECO:0007669"/>
    <property type="project" value="TreeGrafter"/>
</dbReference>
<evidence type="ECO:0000256" key="7">
    <source>
        <dbReference type="SAM" id="Phobius"/>
    </source>
</evidence>
<sequence length="2342" mass="271452">METIIRTGEQIWLSLELNRSGQHKLCKSADNLLLSQSLISDTVFTILYINHGNSRDSLGEHQYSYSNFSSSLLSSSNNSNNSGYGYSPALRNDHSSQYLDIYTKGNIITDGDCVLLFHPNSSQYLYISNSDKTIGFKQQKDVECIFSISNNKGTDIRDGDFIYLKHIQSQQYFNALDEDSGGSEDEDVPLYLSDDQSEFKISLSRIKVKQVYNHVKSREPVRIFHREGGYVKVKDMKASRVVLSFSRKTSTSVNSIFQFELHDNENKQKEITYNQPFRISYHSTNKFLGVSGISPSGNKKDYPIIISDSEKQKFQFQEIPQHQVPDQLNSKEIQFDQFVKIKSFANQKYLHYLPGHSINNVNLIASESEFAYDEFQIKRIPSKQLELYDSILQSIVQLSRTEKENDIDEILAKINSFYEIPNDRNTIVFHQKLLAMNLTVLMEKLDGLKQVEPVKEFCQLLKNMCKLNSKIGRKIFEEALPSVRKKLMDLELMEQEYPMILTNIYRDNKYYLESLNEDQILEFVDGLLTQQGEVNTRYLELLNVLCLSANRPIFKNQQMIIKLLSKGILKEMKIQDGLVFDEHLFYSLKLYSNLSKGINLRGIALAQSAIDINLCIELLNDSKNDGSFQFRPVIPEIILDCIVHCFIVVDPVMCKTEIDRSWNHSVFDKETINPIIRNFKLSNPSYETSDDDRVIKQLLESNDFHYSLTQQDQTQVPLPQGADQSWQDKLCESLLTFLQLSMVDQELKEEFIKAVLSTIYHGFKYSLFKTTEFKAIKVIETIFSSITMDSIKLEVFKIYGLAIQIHKKTLLNLLKFYNRDRFNIEEGQLDTIPHKSTEDLSPTLLILLQQISQLDKKKSNHEIYLIDYFLSYQSPYSLIRDMFSKILYFNLDEKLKYIQSSNTMIWEYLNKLNQPKAPIDDIGPVEVLERVKKFTEMISGPEKDRISTPEKNIKNLGIKQSILRLLKYGVYEKNKGLLKDIPAQIIKECYHFFMEYSKIKLIKLKEIAVLFEHIIQFGNKYSTIDCIIQIFKNSNQVERLLYEICHSKYLEILVNLVLNIPVSRFELKYVQLLKSLVQPKENLLIHKNQLHLSSILKDNKELVLNILKYLHSNCISIQSKKKKKESISIPNSPVGTVTTRRSSISIPTTPVIVTTNNSNNNNNNNNNGNSSSSGNGSVGARRGSILVNSVNNNHIKEIIINIIEVFSCCTAGKITQTEMIFRDFISIAQCCLYINLDSLEELQDYNVDFQLSSSYLFFLFETYFNSDLYYGHMERYQEHIIKLIDSFNDLLIHMFENHDTKTKEYNSNFSKNIMIPMFFIIEKFIKHKGSASTSNMNVVLSPIFAGLLKTLSRFQVNYINNQPIIRFAKSDFNINSSRQILTSSFVEMDDEGFMESLLDEEKEHVSNSIISITKSLVKIHKVRNVPFENTSFISSILNLSINHIKYQEKFQIVIRTDQQQDFNSVNDQVFSKYQLGKFVSFPTYADHELIEIITNLLNHNRSSINDREDIVITNLNLLSRCLKANANPESVNLNRLFTSLSPYLLKKNINIVFLAIEMLDQAFHHRGSDIEKLIRYLYTTPDTFFFKGIYSILKKVNRSLLHKIQNPTTEFDPKWLQMLEYTLRIIKAMSAKDSKANYFIFKLFNQPKSCNIFMEFFILIENFLKLFITSMSFETTRIGIILFQCLKEIFNVGLVQTVYKLKIIPSVFKILNNPDLDKIALGIPLPPPPPPKPGATPISARLRTLSRLRPLVPPIGNTTTSAPPTVIPHHPQINELYQNYISVRVSILGFLIKLVGSESSSEEVVKEIQKHLAEFYTQFKTIGAETINNNMKQFMEFATLWRHLIYLIGTDDKLNRSIKLLSSENNARIGRVELIIDDRLEIEFFEIPNIGNRLNTSSYIGEKEHKTIHMYEKRMEDDLADSFIEADIDWDKKSEKVNAFLDWSYQKIYGMDFIKKIESFFLLSFLFKHYVKFKYLSFFLAVFMNIILVAISEYPPVDMFKNMADDPIKIVFTFLSVIQTLLSILMLIIFLIRNFHISFQTKVNHFIKKHLKKQRSITSRSFLIKKFYLMFTIIIYDNSLLYYSVAIVTSILGHAVSPFFFAFHVVQFMLIPTSLRMVLKALILNTKSLSMMGIFMLLTTYLMSVVSYLFYDQYYEIDDNPMCDTLLQCFLTNVFYGIPSGGQVYSSIKSFSYDNHVNEKKEIGGVLGWLIFNLIFYVIISVILLNIILGVIIDTLGELRDQKAEFSKNFNQSCFVCGIDRETFQAEGVDFKNHTQNEHNKWHYLYYFYKLKLSNNVSKVILQNNLKDFVINPHIFPIDRSISLEKKKQQKSKLNNPTPPPQ</sequence>
<accession>A0A152A870</accession>
<feature type="transmembrane region" description="Helical" evidence="7">
    <location>
        <begin position="2131"/>
        <end position="2151"/>
    </location>
</feature>
<evidence type="ECO:0000313" key="9">
    <source>
        <dbReference type="EMBL" id="KYR02325.1"/>
    </source>
</evidence>
<dbReference type="InterPro" id="IPR015925">
    <property type="entry name" value="Ryanodine_IP3_receptor"/>
</dbReference>
<dbReference type="InterPro" id="IPR005821">
    <property type="entry name" value="Ion_trans_dom"/>
</dbReference>
<dbReference type="PANTHER" id="PTHR13715:SF99">
    <property type="entry name" value="INOSITOL 1,4,5-TRISPHOSPHATE RECEPTOR-LIKE PROTEIN A"/>
    <property type="match status" value="1"/>
</dbReference>
<dbReference type="OrthoDB" id="18423at2759"/>
<keyword evidence="10" id="KW-1185">Reference proteome</keyword>
<protein>
    <submittedName>
        <fullName evidence="9">Inositol 1</fullName>
    </submittedName>
</protein>
<feature type="transmembrane region" description="Helical" evidence="7">
    <location>
        <begin position="1973"/>
        <end position="1991"/>
    </location>
</feature>
<dbReference type="Pfam" id="PF01365">
    <property type="entry name" value="RYDR_ITPR"/>
    <property type="match status" value="1"/>
</dbReference>
<dbReference type="PANTHER" id="PTHR13715">
    <property type="entry name" value="RYANODINE RECEPTOR AND IP3 RECEPTOR"/>
    <property type="match status" value="1"/>
</dbReference>
<dbReference type="GO" id="GO:0005262">
    <property type="term" value="F:calcium channel activity"/>
    <property type="evidence" value="ECO:0007669"/>
    <property type="project" value="InterPro"/>
</dbReference>
<keyword evidence="4 7" id="KW-1133">Transmembrane helix</keyword>
<evidence type="ECO:0000256" key="4">
    <source>
        <dbReference type="ARBA" id="ARBA00022989"/>
    </source>
</evidence>
<organism evidence="9 10">
    <name type="scientific">Tieghemostelium lacteum</name>
    <name type="common">Slime mold</name>
    <name type="synonym">Dictyostelium lacteum</name>
    <dbReference type="NCBI Taxonomy" id="361077"/>
    <lineage>
        <taxon>Eukaryota</taxon>
        <taxon>Amoebozoa</taxon>
        <taxon>Evosea</taxon>
        <taxon>Eumycetozoa</taxon>
        <taxon>Dictyostelia</taxon>
        <taxon>Dictyosteliales</taxon>
        <taxon>Raperosteliaceae</taxon>
        <taxon>Tieghemostelium</taxon>
    </lineage>
</organism>
<evidence type="ECO:0000259" key="8">
    <source>
        <dbReference type="PROSITE" id="PS50919"/>
    </source>
</evidence>
<feature type="transmembrane region" description="Helical" evidence="7">
    <location>
        <begin position="2206"/>
        <end position="2233"/>
    </location>
</feature>
<dbReference type="Pfam" id="PF00520">
    <property type="entry name" value="Ion_trans"/>
    <property type="match status" value="1"/>
</dbReference>
<dbReference type="InParanoid" id="A0A152A870"/>
<dbReference type="EMBL" id="LODT01000004">
    <property type="protein sequence ID" value="KYR02325.1"/>
    <property type="molecule type" value="Genomic_DNA"/>
</dbReference>
<dbReference type="InterPro" id="IPR036300">
    <property type="entry name" value="MIR_dom_sf"/>
</dbReference>
<feature type="compositionally biased region" description="Low complexity" evidence="6">
    <location>
        <begin position="1153"/>
        <end position="1175"/>
    </location>
</feature>
<evidence type="ECO:0000256" key="6">
    <source>
        <dbReference type="SAM" id="MobiDB-lite"/>
    </source>
</evidence>
<dbReference type="PROSITE" id="PS50919">
    <property type="entry name" value="MIR"/>
    <property type="match status" value="1"/>
</dbReference>
<evidence type="ECO:0000313" key="10">
    <source>
        <dbReference type="Proteomes" id="UP000076078"/>
    </source>
</evidence>
<keyword evidence="3" id="KW-0677">Repeat</keyword>
<dbReference type="Proteomes" id="UP000076078">
    <property type="component" value="Unassembled WGS sequence"/>
</dbReference>
<evidence type="ECO:0000256" key="2">
    <source>
        <dbReference type="ARBA" id="ARBA00022692"/>
    </source>
</evidence>
<comment type="caution">
    <text evidence="9">The sequence shown here is derived from an EMBL/GenBank/DDBJ whole genome shotgun (WGS) entry which is preliminary data.</text>
</comment>
<evidence type="ECO:0000256" key="1">
    <source>
        <dbReference type="ARBA" id="ARBA00004141"/>
    </source>
</evidence>
<feature type="domain" description="MIR" evidence="8">
    <location>
        <begin position="153"/>
        <end position="204"/>
    </location>
</feature>
<dbReference type="InterPro" id="IPR000699">
    <property type="entry name" value="RIH_dom"/>
</dbReference>
<evidence type="ECO:0000256" key="3">
    <source>
        <dbReference type="ARBA" id="ARBA00022737"/>
    </source>
</evidence>
<dbReference type="Gene3D" id="2.80.10.50">
    <property type="match status" value="2"/>
</dbReference>
<keyword evidence="5 7" id="KW-0472">Membrane</keyword>
<reference evidence="9 10" key="1">
    <citation type="submission" date="2015-12" db="EMBL/GenBank/DDBJ databases">
        <title>Dictyostelia acquired genes for synthesis and detection of signals that induce cell-type specialization by lateral gene transfer from prokaryotes.</title>
        <authorList>
            <person name="Gloeckner G."/>
            <person name="Schaap P."/>
        </authorList>
    </citation>
    <scope>NUCLEOTIDE SEQUENCE [LARGE SCALE GENOMIC DNA]</scope>
    <source>
        <strain evidence="9 10">TK</strain>
    </source>
</reference>